<dbReference type="AlphaFoldDB" id="A0A9X3UMB7"/>
<dbReference type="Proteomes" id="UP001151234">
    <property type="component" value="Unassembled WGS sequence"/>
</dbReference>
<dbReference type="NCBIfam" id="NF009151">
    <property type="entry name" value="PRK12497.1-5"/>
    <property type="match status" value="1"/>
</dbReference>
<dbReference type="InterPro" id="IPR003509">
    <property type="entry name" value="UPF0102_YraN-like"/>
</dbReference>
<dbReference type="PANTHER" id="PTHR34039">
    <property type="entry name" value="UPF0102 PROTEIN YRAN"/>
    <property type="match status" value="1"/>
</dbReference>
<accession>A0A9X3UMB7</accession>
<evidence type="ECO:0000313" key="4">
    <source>
        <dbReference type="Proteomes" id="UP001151234"/>
    </source>
</evidence>
<dbReference type="RefSeq" id="WP_267992670.1">
    <property type="nucleotide sequence ID" value="NZ_JAPJZI010000001.1"/>
</dbReference>
<evidence type="ECO:0000256" key="2">
    <source>
        <dbReference type="HAMAP-Rule" id="MF_00048"/>
    </source>
</evidence>
<organism evidence="3 4">
    <name type="scientific">Hoeflea prorocentri</name>
    <dbReference type="NCBI Taxonomy" id="1922333"/>
    <lineage>
        <taxon>Bacteria</taxon>
        <taxon>Pseudomonadati</taxon>
        <taxon>Pseudomonadota</taxon>
        <taxon>Alphaproteobacteria</taxon>
        <taxon>Hyphomicrobiales</taxon>
        <taxon>Rhizobiaceae</taxon>
        <taxon>Hoeflea</taxon>
    </lineage>
</organism>
<protein>
    <recommendedName>
        <fullName evidence="2">UPF0102 protein OQ273_19890</fullName>
    </recommendedName>
</protein>
<proteinExistence type="inferred from homology"/>
<dbReference type="PANTHER" id="PTHR34039:SF1">
    <property type="entry name" value="UPF0102 PROTEIN YRAN"/>
    <property type="match status" value="1"/>
</dbReference>
<evidence type="ECO:0000313" key="3">
    <source>
        <dbReference type="EMBL" id="MDA5400845.1"/>
    </source>
</evidence>
<dbReference type="GO" id="GO:0003676">
    <property type="term" value="F:nucleic acid binding"/>
    <property type="evidence" value="ECO:0007669"/>
    <property type="project" value="InterPro"/>
</dbReference>
<dbReference type="HAMAP" id="MF_00048">
    <property type="entry name" value="UPF0102"/>
    <property type="match status" value="1"/>
</dbReference>
<dbReference type="SUPFAM" id="SSF52980">
    <property type="entry name" value="Restriction endonuclease-like"/>
    <property type="match status" value="1"/>
</dbReference>
<dbReference type="Gene3D" id="3.40.1350.10">
    <property type="match status" value="1"/>
</dbReference>
<evidence type="ECO:0000256" key="1">
    <source>
        <dbReference type="ARBA" id="ARBA00006738"/>
    </source>
</evidence>
<sequence>MKDDPATALQKKKRAYRRGHIAEWLAALALSLKGYRIVARRFRTKAGEVDLIARKGDLVALIEVKARAGEREAVDAVTATSARRIAAAGDIWLSRQPDAARLSLRCDIVAVLPWRWPRHFPGAF</sequence>
<reference evidence="3" key="1">
    <citation type="submission" date="2022-11" db="EMBL/GenBank/DDBJ databases">
        <title>Draft genome sequence of Hoeflea poritis E7-10 and Hoeflea prorocentri PM5-8, separated from scleractinian coral Porites lutea and marine dinoflagellate.</title>
        <authorList>
            <person name="Zhang G."/>
            <person name="Wei Q."/>
            <person name="Cai L."/>
        </authorList>
    </citation>
    <scope>NUCLEOTIDE SEQUENCE</scope>
    <source>
        <strain evidence="3">PM5-8</strain>
    </source>
</reference>
<dbReference type="EMBL" id="JAPJZI010000001">
    <property type="protein sequence ID" value="MDA5400845.1"/>
    <property type="molecule type" value="Genomic_DNA"/>
</dbReference>
<gene>
    <name evidence="3" type="ORF">OQ273_19890</name>
</gene>
<dbReference type="Pfam" id="PF02021">
    <property type="entry name" value="UPF0102"/>
    <property type="match status" value="1"/>
</dbReference>
<comment type="caution">
    <text evidence="3">The sequence shown here is derived from an EMBL/GenBank/DDBJ whole genome shotgun (WGS) entry which is preliminary data.</text>
</comment>
<keyword evidence="4" id="KW-1185">Reference proteome</keyword>
<comment type="similarity">
    <text evidence="1 2">Belongs to the UPF0102 family.</text>
</comment>
<name>A0A9X3UMB7_9HYPH</name>
<dbReference type="InterPro" id="IPR011335">
    <property type="entry name" value="Restrct_endonuc-II-like"/>
</dbReference>
<dbReference type="InterPro" id="IPR011856">
    <property type="entry name" value="tRNA_endonuc-like_dom_sf"/>
</dbReference>